<dbReference type="InterPro" id="IPR018181">
    <property type="entry name" value="Heat_shock_70_CS"/>
</dbReference>
<evidence type="ECO:0000256" key="6">
    <source>
        <dbReference type="SAM" id="MobiDB-lite"/>
    </source>
</evidence>
<dbReference type="FunFam" id="3.30.420.40:FF:000135">
    <property type="entry name" value="Heat shock cognate 71 kDa protein"/>
    <property type="match status" value="1"/>
</dbReference>
<dbReference type="FunFam" id="3.30.30.30:FF:000001">
    <property type="entry name" value="heat shock 70 kDa protein-like"/>
    <property type="match status" value="1"/>
</dbReference>
<keyword evidence="7" id="KW-1185">Reference proteome</keyword>
<dbReference type="Gene3D" id="3.30.30.30">
    <property type="match status" value="1"/>
</dbReference>
<evidence type="ECO:0000256" key="4">
    <source>
        <dbReference type="ARBA" id="ARBA00023016"/>
    </source>
</evidence>
<dbReference type="FunFam" id="3.90.640.10:FF:000134">
    <property type="entry name" value="Heat shock cognate 71 kDa protein"/>
    <property type="match status" value="1"/>
</dbReference>
<dbReference type="InterPro" id="IPR029047">
    <property type="entry name" value="HSP70_peptide-bd_sf"/>
</dbReference>
<feature type="region of interest" description="Disordered" evidence="6">
    <location>
        <begin position="619"/>
        <end position="647"/>
    </location>
</feature>
<dbReference type="CDD" id="cd10233">
    <property type="entry name" value="ASKHA_NBD_HSP70_HSPA1"/>
    <property type="match status" value="1"/>
</dbReference>
<reference evidence="8" key="1">
    <citation type="submission" date="2022-11" db="UniProtKB">
        <authorList>
            <consortium name="WormBaseParasite"/>
        </authorList>
    </citation>
    <scope>IDENTIFICATION</scope>
</reference>
<protein>
    <submittedName>
        <fullName evidence="8">Heat shock protein 70</fullName>
    </submittedName>
</protein>
<feature type="compositionally biased region" description="Gly residues" evidence="6">
    <location>
        <begin position="619"/>
        <end position="640"/>
    </location>
</feature>
<organism evidence="7 8">
    <name type="scientific">Acrobeloides nanus</name>
    <dbReference type="NCBI Taxonomy" id="290746"/>
    <lineage>
        <taxon>Eukaryota</taxon>
        <taxon>Metazoa</taxon>
        <taxon>Ecdysozoa</taxon>
        <taxon>Nematoda</taxon>
        <taxon>Chromadorea</taxon>
        <taxon>Rhabditida</taxon>
        <taxon>Tylenchina</taxon>
        <taxon>Cephalobomorpha</taxon>
        <taxon>Cephaloboidea</taxon>
        <taxon>Cephalobidae</taxon>
        <taxon>Acrobeloides</taxon>
    </lineage>
</organism>
<dbReference type="InterPro" id="IPR013126">
    <property type="entry name" value="Hsp_70_fam"/>
</dbReference>
<evidence type="ECO:0000256" key="1">
    <source>
        <dbReference type="ARBA" id="ARBA00007381"/>
    </source>
</evidence>
<dbReference type="Gene3D" id="1.20.1270.10">
    <property type="match status" value="1"/>
</dbReference>
<keyword evidence="2 5" id="KW-0547">Nucleotide-binding</keyword>
<evidence type="ECO:0000256" key="3">
    <source>
        <dbReference type="ARBA" id="ARBA00022840"/>
    </source>
</evidence>
<comment type="similarity">
    <text evidence="1 5">Belongs to the heat shock protein 70 family.</text>
</comment>
<evidence type="ECO:0000256" key="2">
    <source>
        <dbReference type="ARBA" id="ARBA00022741"/>
    </source>
</evidence>
<dbReference type="PROSITE" id="PS01036">
    <property type="entry name" value="HSP70_3"/>
    <property type="match status" value="1"/>
</dbReference>
<dbReference type="WBParaSite" id="ACRNAN_Path_834.g3201.t1">
    <property type="protein sequence ID" value="ACRNAN_Path_834.g3201.t1"/>
    <property type="gene ID" value="ACRNAN_Path_834.g3201"/>
</dbReference>
<evidence type="ECO:0000313" key="7">
    <source>
        <dbReference type="Proteomes" id="UP000887540"/>
    </source>
</evidence>
<dbReference type="PRINTS" id="PR00301">
    <property type="entry name" value="HEATSHOCK70"/>
</dbReference>
<evidence type="ECO:0000256" key="5">
    <source>
        <dbReference type="RuleBase" id="RU003322"/>
    </source>
</evidence>
<dbReference type="FunFam" id="3.30.420.40:FF:000172">
    <property type="entry name" value="Heat shock 70 kDa protein"/>
    <property type="match status" value="1"/>
</dbReference>
<dbReference type="InterPro" id="IPR043129">
    <property type="entry name" value="ATPase_NBD"/>
</dbReference>
<dbReference type="SUPFAM" id="SSF100934">
    <property type="entry name" value="Heat shock protein 70kD (HSP70), C-terminal subdomain"/>
    <property type="match status" value="1"/>
</dbReference>
<evidence type="ECO:0000313" key="8">
    <source>
        <dbReference type="WBParaSite" id="ACRNAN_Path_834.g3201.t1"/>
    </source>
</evidence>
<dbReference type="AlphaFoldDB" id="A0A914CDN3"/>
<dbReference type="FunFam" id="2.60.34.10:FF:000002">
    <property type="entry name" value="Heat shock 70 kDa"/>
    <property type="match status" value="1"/>
</dbReference>
<dbReference type="FunFam" id="3.30.420.40:FF:000026">
    <property type="entry name" value="Heat shock protein 70"/>
    <property type="match status" value="1"/>
</dbReference>
<keyword evidence="3 5" id="KW-0067">ATP-binding</keyword>
<dbReference type="Gene3D" id="2.60.34.10">
    <property type="entry name" value="Substrate Binding Domain Of DNAk, Chain A, domain 1"/>
    <property type="match status" value="1"/>
</dbReference>
<dbReference type="Proteomes" id="UP000887540">
    <property type="component" value="Unplaced"/>
</dbReference>
<keyword evidence="4" id="KW-0346">Stress response</keyword>
<dbReference type="PANTHER" id="PTHR19375">
    <property type="entry name" value="HEAT SHOCK PROTEIN 70KDA"/>
    <property type="match status" value="1"/>
</dbReference>
<dbReference type="Pfam" id="PF00012">
    <property type="entry name" value="HSP70"/>
    <property type="match status" value="1"/>
</dbReference>
<dbReference type="Gene3D" id="3.30.420.40">
    <property type="match status" value="2"/>
</dbReference>
<dbReference type="NCBIfam" id="NF001413">
    <property type="entry name" value="PRK00290.1"/>
    <property type="match status" value="1"/>
</dbReference>
<proteinExistence type="inferred from homology"/>
<dbReference type="SUPFAM" id="SSF53067">
    <property type="entry name" value="Actin-like ATPase domain"/>
    <property type="match status" value="2"/>
</dbReference>
<dbReference type="SUPFAM" id="SSF100920">
    <property type="entry name" value="Heat shock protein 70kD (HSP70), peptide-binding domain"/>
    <property type="match status" value="1"/>
</dbReference>
<name>A0A914CDN3_9BILA</name>
<dbReference type="Gene3D" id="3.90.640.10">
    <property type="entry name" value="Actin, Chain A, domain 4"/>
    <property type="match status" value="1"/>
</dbReference>
<dbReference type="PROSITE" id="PS00297">
    <property type="entry name" value="HSP70_1"/>
    <property type="match status" value="1"/>
</dbReference>
<dbReference type="InterPro" id="IPR029048">
    <property type="entry name" value="HSP70_C_sf"/>
</dbReference>
<dbReference type="GO" id="GO:0140662">
    <property type="term" value="F:ATP-dependent protein folding chaperone"/>
    <property type="evidence" value="ECO:0007669"/>
    <property type="project" value="InterPro"/>
</dbReference>
<dbReference type="GO" id="GO:0006950">
    <property type="term" value="P:response to stress"/>
    <property type="evidence" value="ECO:0007669"/>
    <property type="project" value="UniProtKB-ARBA"/>
</dbReference>
<dbReference type="PROSITE" id="PS00329">
    <property type="entry name" value="HSP70_2"/>
    <property type="match status" value="1"/>
</dbReference>
<accession>A0A914CDN3</accession>
<sequence>MTKANAIGIDLGTTYSCVGVFMHGKVEIIANDQGNRTTPSYVAFTDTERLIGDAAKNQVAMNPANTVFDAKRLIGRKFDDPTVQADMKHWPFKVLSAEGGRPKIQVEFKGEMKTFFPEEVSSMVLTKMKETAEAFLGTTVKDAVITVPAYFNDSQRQATKDAGTISGLNVLRIINEPTAAAIAYGLDKKGTGERNVLIFDLGGGTFDVSILTIDDGIFEVKSTAGDTHLGGEDFDNRMVNHFVQEFKRKHMKDLSSNPRALRRLRTACERAKRTLSSSTQASIEIDSLFEGIDYYTTMTRARFEELNADLFRNTMEPVEKALRDAKMDKSQIHDIVLVGGSTRIPKVQKLLSDFFSGKELNKSINPDEAVAYGAAVQAAIISGDKSEAVQGLLLIDVAPLSLGIETAGGVMTALIKRNTTIPTKTSQIFTTYSDNQPGVLIQVYEGERTMTRDNHLLGKFELSGIPPAPRGVPQIEVSFDIDANGILNVSAQDKSTGKQNKITITNDKGRLSKEEIERMVQEAEKYKGEDEKQRKRIEAKNELESYCFNVKKTAEDEEVSSKFSADDKKRILDKANEELSWLDNNQSAEQEEFEEHLKEAQKVIAPIISKIYQSSGGAAAGGMGGFPGAAGGMPSGGTGGPVIDEVD</sequence>
<dbReference type="GO" id="GO:0005524">
    <property type="term" value="F:ATP binding"/>
    <property type="evidence" value="ECO:0007669"/>
    <property type="project" value="UniProtKB-KW"/>
</dbReference>